<sequence length="487" mass="54136">MPPRRSHKKSRAGCRRCKNRKIKCDELHPRCGNCTKHGVLCDFENPQVVESFTPAPTPVDAALDAAHLTHPPSTTLHLGINGARPPSRSPKSPRPAAAPPPLTPSPAMTVSPGHARHPDRLVEFRLLHHFITKSSSTLLVNSHVAEDVWQRRVPQIAFDDKPYLMDAILSVAALHLRTECPDDRSLARISHAYAASTLTQYRSCLDRAMSADNAEALFLTATLIAFQSSASRIFIKEETDTDRAGSNDRYTLPMPWFHAFQGVKTIVAASWQWIRSSEVVKAVIDSQPSLQLDLNPLGPDSFFGHLLDGLEEELANEPQSHTQATSQAYSHAVSVLNWAHKNVHAPATLAFPASVSRRYLELVEEKRPRALVILACFFALLKRMDDVWWLKDAARREVTGLVNMFEPGSVWWRHLEWPIRISVWDGNAIPADVWGVECEEQPETSRRSVETMISHIEMLSASSGQVQASIPLLPGLGEYSSIPAPID</sequence>
<dbReference type="Proteomes" id="UP000224854">
    <property type="component" value="Unassembled WGS sequence"/>
</dbReference>
<evidence type="ECO:0000313" key="4">
    <source>
        <dbReference type="EMBL" id="PHH75077.1"/>
    </source>
</evidence>
<evidence type="ECO:0000256" key="1">
    <source>
        <dbReference type="ARBA" id="ARBA00023242"/>
    </source>
</evidence>
<dbReference type="PANTHER" id="PTHR47657">
    <property type="entry name" value="STEROL REGULATORY ELEMENT-BINDING PROTEIN ECM22"/>
    <property type="match status" value="1"/>
</dbReference>
<reference evidence="4 5" key="1">
    <citation type="submission" date="2017-06" db="EMBL/GenBank/DDBJ databases">
        <title>Ant-infecting Ophiocordyceps genomes reveal a high diversity of potential behavioral manipulation genes and a possible major role for enterotoxins.</title>
        <authorList>
            <person name="De Bekker C."/>
            <person name="Evans H.C."/>
            <person name="Brachmann A."/>
            <person name="Hughes D.P."/>
        </authorList>
    </citation>
    <scope>NUCLEOTIDE SEQUENCE [LARGE SCALE GENOMIC DNA]</scope>
    <source>
        <strain evidence="4 5">1348a</strain>
    </source>
</reference>
<organism evidence="4 5">
    <name type="scientific">Ophiocordyceps australis</name>
    <dbReference type="NCBI Taxonomy" id="1399860"/>
    <lineage>
        <taxon>Eukaryota</taxon>
        <taxon>Fungi</taxon>
        <taxon>Dikarya</taxon>
        <taxon>Ascomycota</taxon>
        <taxon>Pezizomycotina</taxon>
        <taxon>Sordariomycetes</taxon>
        <taxon>Hypocreomycetidae</taxon>
        <taxon>Hypocreales</taxon>
        <taxon>Ophiocordycipitaceae</taxon>
        <taxon>Ophiocordyceps</taxon>
    </lineage>
</organism>
<keyword evidence="1" id="KW-0539">Nucleus</keyword>
<comment type="caution">
    <text evidence="4">The sequence shown here is derived from an EMBL/GenBank/DDBJ whole genome shotgun (WGS) entry which is preliminary data.</text>
</comment>
<protein>
    <recommendedName>
        <fullName evidence="3">Zn(2)-C6 fungal-type domain-containing protein</fullName>
    </recommendedName>
</protein>
<dbReference type="SUPFAM" id="SSF57701">
    <property type="entry name" value="Zn2/Cys6 DNA-binding domain"/>
    <property type="match status" value="1"/>
</dbReference>
<dbReference type="AlphaFoldDB" id="A0A2C5Z226"/>
<dbReference type="OrthoDB" id="3031538at2759"/>
<dbReference type="PROSITE" id="PS00463">
    <property type="entry name" value="ZN2_CY6_FUNGAL_1"/>
    <property type="match status" value="1"/>
</dbReference>
<keyword evidence="5" id="KW-1185">Reference proteome</keyword>
<dbReference type="EMBL" id="NJEU01000392">
    <property type="protein sequence ID" value="PHH75077.1"/>
    <property type="molecule type" value="Genomic_DNA"/>
</dbReference>
<dbReference type="SMART" id="SM00066">
    <property type="entry name" value="GAL4"/>
    <property type="match status" value="1"/>
</dbReference>
<accession>A0A2C5Z226</accession>
<proteinExistence type="predicted"/>
<name>A0A2C5Z226_9HYPO</name>
<gene>
    <name evidence="4" type="ORF">CDD82_4603</name>
</gene>
<dbReference type="InterPro" id="IPR001138">
    <property type="entry name" value="Zn2Cys6_DnaBD"/>
</dbReference>
<dbReference type="InterPro" id="IPR052400">
    <property type="entry name" value="Zn2-C6_fungal_TF"/>
</dbReference>
<feature type="domain" description="Zn(2)-C6 fungal-type" evidence="3">
    <location>
        <begin position="13"/>
        <end position="43"/>
    </location>
</feature>
<dbReference type="PANTHER" id="PTHR47657:SF14">
    <property type="entry name" value="ZN(2)-C6 FUNGAL-TYPE DOMAIN-CONTAINING PROTEIN"/>
    <property type="match status" value="1"/>
</dbReference>
<dbReference type="InterPro" id="IPR036864">
    <property type="entry name" value="Zn2-C6_fun-type_DNA-bd_sf"/>
</dbReference>
<feature type="region of interest" description="Disordered" evidence="2">
    <location>
        <begin position="70"/>
        <end position="115"/>
    </location>
</feature>
<evidence type="ECO:0000256" key="2">
    <source>
        <dbReference type="SAM" id="MobiDB-lite"/>
    </source>
</evidence>
<evidence type="ECO:0000259" key="3">
    <source>
        <dbReference type="PROSITE" id="PS50048"/>
    </source>
</evidence>
<feature type="compositionally biased region" description="Pro residues" evidence="2">
    <location>
        <begin position="92"/>
        <end position="104"/>
    </location>
</feature>
<dbReference type="Gene3D" id="4.10.240.10">
    <property type="entry name" value="Zn(2)-C6 fungal-type DNA-binding domain"/>
    <property type="match status" value="1"/>
</dbReference>
<evidence type="ECO:0000313" key="5">
    <source>
        <dbReference type="Proteomes" id="UP000224854"/>
    </source>
</evidence>
<dbReference type="Pfam" id="PF00172">
    <property type="entry name" value="Zn_clus"/>
    <property type="match status" value="1"/>
</dbReference>
<dbReference type="GO" id="GO:0000981">
    <property type="term" value="F:DNA-binding transcription factor activity, RNA polymerase II-specific"/>
    <property type="evidence" value="ECO:0007669"/>
    <property type="project" value="InterPro"/>
</dbReference>
<dbReference type="CDD" id="cd00067">
    <property type="entry name" value="GAL4"/>
    <property type="match status" value="1"/>
</dbReference>
<dbReference type="PROSITE" id="PS50048">
    <property type="entry name" value="ZN2_CY6_FUNGAL_2"/>
    <property type="match status" value="1"/>
</dbReference>
<dbReference type="GO" id="GO:0008270">
    <property type="term" value="F:zinc ion binding"/>
    <property type="evidence" value="ECO:0007669"/>
    <property type="project" value="InterPro"/>
</dbReference>